<dbReference type="PROSITE" id="PS00107">
    <property type="entry name" value="PROTEIN_KINASE_ATP"/>
    <property type="match status" value="1"/>
</dbReference>
<evidence type="ECO:0000256" key="3">
    <source>
        <dbReference type="ARBA" id="ARBA00022741"/>
    </source>
</evidence>
<dbReference type="AlphaFoldDB" id="F2US81"/>
<evidence type="ECO:0000256" key="8">
    <source>
        <dbReference type="PIRSR" id="PIRSR630616-3"/>
    </source>
</evidence>
<dbReference type="GO" id="GO:0004674">
    <property type="term" value="F:protein serine/threonine kinase activity"/>
    <property type="evidence" value="ECO:0007669"/>
    <property type="project" value="UniProtKB-KW"/>
</dbReference>
<dbReference type="Gene3D" id="3.30.200.20">
    <property type="entry name" value="Phosphorylase Kinase, domain 1"/>
    <property type="match status" value="1"/>
</dbReference>
<gene>
    <name evidence="12" type="ORF">PTSG_11129</name>
</gene>
<evidence type="ECO:0000256" key="1">
    <source>
        <dbReference type="ARBA" id="ARBA00022527"/>
    </source>
</evidence>
<dbReference type="KEGG" id="sre:PTSG_11129"/>
<feature type="compositionally biased region" description="Basic and acidic residues" evidence="10">
    <location>
        <begin position="55"/>
        <end position="71"/>
    </location>
</feature>
<keyword evidence="1" id="KW-0723">Serine/threonine-protein kinase</keyword>
<feature type="region of interest" description="Disordered" evidence="10">
    <location>
        <begin position="439"/>
        <end position="708"/>
    </location>
</feature>
<dbReference type="CDD" id="cd05123">
    <property type="entry name" value="STKc_AGC"/>
    <property type="match status" value="1"/>
</dbReference>
<evidence type="ECO:0000256" key="7">
    <source>
        <dbReference type="PIRSR" id="PIRSR630616-2"/>
    </source>
</evidence>
<dbReference type="EMBL" id="GL832993">
    <property type="protein sequence ID" value="EGD80486.1"/>
    <property type="molecule type" value="Genomic_DNA"/>
</dbReference>
<dbReference type="STRING" id="946362.F2US81"/>
<feature type="binding site" evidence="7">
    <location>
        <position position="268"/>
    </location>
    <ligand>
        <name>ATP</name>
        <dbReference type="ChEBI" id="CHEBI:30616"/>
    </ligand>
</feature>
<feature type="compositionally biased region" description="Polar residues" evidence="10">
    <location>
        <begin position="664"/>
        <end position="673"/>
    </location>
</feature>
<evidence type="ECO:0000259" key="11">
    <source>
        <dbReference type="PROSITE" id="PS50011"/>
    </source>
</evidence>
<feature type="binding site" evidence="7 9">
    <location>
        <position position="154"/>
    </location>
    <ligand>
        <name>ATP</name>
        <dbReference type="ChEBI" id="CHEBI:30616"/>
    </ligand>
</feature>
<protein>
    <submittedName>
        <fullName evidence="12">AGC/PKC/IOTA protein kinase</fullName>
    </submittedName>
</protein>
<feature type="compositionally biased region" description="Basic residues" evidence="10">
    <location>
        <begin position="1"/>
        <end position="10"/>
    </location>
</feature>
<reference evidence="12" key="1">
    <citation type="submission" date="2009-08" db="EMBL/GenBank/DDBJ databases">
        <title>Annotation of Salpingoeca rosetta.</title>
        <authorList>
            <consortium name="The Broad Institute Genome Sequencing Platform"/>
            <person name="Russ C."/>
            <person name="Cuomo C."/>
            <person name="Burger G."/>
            <person name="Gray M.W."/>
            <person name="Holland P.W.H."/>
            <person name="King N."/>
            <person name="Lang F.B.F."/>
            <person name="Roger A.J."/>
            <person name="Ruiz-Trillo I."/>
            <person name="Young S.K."/>
            <person name="Zeng Q."/>
            <person name="Gargeya S."/>
            <person name="Alvarado L."/>
            <person name="Berlin A."/>
            <person name="Chapman S.B."/>
            <person name="Chen Z."/>
            <person name="Freedman E."/>
            <person name="Gellesch M."/>
            <person name="Goldberg J."/>
            <person name="Griggs A."/>
            <person name="Gujja S."/>
            <person name="Heilman E."/>
            <person name="Heiman D."/>
            <person name="Howarth C."/>
            <person name="Mehta T."/>
            <person name="Neiman D."/>
            <person name="Pearson M."/>
            <person name="Roberts A."/>
            <person name="Saif S."/>
            <person name="Shea T."/>
            <person name="Shenoy N."/>
            <person name="Sisk P."/>
            <person name="Stolte C."/>
            <person name="Sykes S."/>
            <person name="White J."/>
            <person name="Yandava C."/>
            <person name="Haas B."/>
            <person name="Nusbaum C."/>
            <person name="Birren B."/>
        </authorList>
    </citation>
    <scope>NUCLEOTIDE SEQUENCE [LARGE SCALE GENOMIC DNA]</scope>
    <source>
        <strain evidence="12">ATCC 50818</strain>
    </source>
</reference>
<feature type="region of interest" description="Disordered" evidence="10">
    <location>
        <begin position="1"/>
        <end position="92"/>
    </location>
</feature>
<feature type="region of interest" description="Disordered" evidence="10">
    <location>
        <begin position="746"/>
        <end position="817"/>
    </location>
</feature>
<feature type="compositionally biased region" description="Pro residues" evidence="10">
    <location>
        <begin position="784"/>
        <end position="793"/>
    </location>
</feature>
<dbReference type="PANTHER" id="PTHR24350">
    <property type="entry name" value="SERINE/THREONINE-PROTEIN KINASE IAL-RELATED"/>
    <property type="match status" value="1"/>
</dbReference>
<feature type="compositionally biased region" description="Acidic residues" evidence="10">
    <location>
        <begin position="685"/>
        <end position="696"/>
    </location>
</feature>
<dbReference type="PROSITE" id="PS50011">
    <property type="entry name" value="PROTEIN_KINASE_DOM"/>
    <property type="match status" value="1"/>
</dbReference>
<dbReference type="Proteomes" id="UP000007799">
    <property type="component" value="Unassembled WGS sequence"/>
</dbReference>
<feature type="compositionally biased region" description="Low complexity" evidence="10">
    <location>
        <begin position="453"/>
        <end position="480"/>
    </location>
</feature>
<sequence>MGGGSRTRRSSKGDAGGAGGDAAAATRQPRQAGGVGDRSSGSAQGSSRKPGARKGQRDSDRGGGGGGERDMAPPPTSTVAASHATPKRSPWLSPVRAASRLLSAVKRTGSATRLRSADIKSPADYSVIRTIGKGSFGEVLLVEAKSNKQKYAVKIIHLDTMQDPNMLEQIRQERAVLDAARGHPHIVCMLSSWMSEQCLYLVLEYIRGRDLFDTIRSRKRLPSPQAARYVLQMAMALEFLHQKQIVFRDLKLENVLVNHSSDSILLTDFGLAKFLPSSGRTSTICGTIQYMAPELLREEAYGTPVDWWCLGVVSYILVCGRYPFSAGIDALRYDHSAHDRMIMARRIDECDLPFPSFVDCAAEVVIRKLMDPAPADRISSYSHLEPMRWFDGVSVAPIHTDQTQVSSEPPSPVEKKKPNGLEGFSGSYLEYLIANTAHNGDGDGDGDGGGGEATTSAETHGTTTTNSTDEHQQQQLQQQQKDTQSANTATPTSDKTEDIDVDDDDDDDEEDNEELRAHFASAQLSHNSKHEAVHARSAAAADDDDDDDDGRSTGQLSSTVTTGRVSPVVQRQRRSDAIVVEGKPEDGKQSAGKDEQQQHSEQQQQHIEQPQQHSEQQRSQQKPQKQGDDGDADDDEDLFAMLQRFKSHQKMATPAIIAHEDSARSGSTNTTAENDAHNGSHRADDGDDGDDVDDQNEGAVVERTPSARDALFDVIVEYQKRQYNDQRSNSDDSIIVASIMVNDKCTNAKGSRDGRHANGNGTPKHENGSQRDGHSHDGVSTSAPAPPAPPTPPHGLDCDGGVDGHDDDAWSSVSDLL</sequence>
<dbReference type="SMART" id="SM00220">
    <property type="entry name" value="S_TKc"/>
    <property type="match status" value="1"/>
</dbReference>
<keyword evidence="5 7" id="KW-0067">ATP-binding</keyword>
<keyword evidence="2" id="KW-0808">Transferase</keyword>
<dbReference type="InterPro" id="IPR000719">
    <property type="entry name" value="Prot_kinase_dom"/>
</dbReference>
<accession>F2US81</accession>
<feature type="compositionally biased region" description="Polar residues" evidence="10">
    <location>
        <begin position="481"/>
        <end position="493"/>
    </location>
</feature>
<evidence type="ECO:0000256" key="5">
    <source>
        <dbReference type="ARBA" id="ARBA00022840"/>
    </source>
</evidence>
<feature type="compositionally biased region" description="Polar residues" evidence="10">
    <location>
        <begin position="552"/>
        <end position="563"/>
    </location>
</feature>
<feature type="active site" description="Proton acceptor" evidence="6">
    <location>
        <position position="249"/>
    </location>
</feature>
<dbReference type="InterPro" id="IPR017441">
    <property type="entry name" value="Protein_kinase_ATP_BS"/>
</dbReference>
<dbReference type="RefSeq" id="XP_004988050.1">
    <property type="nucleotide sequence ID" value="XM_004987993.1"/>
</dbReference>
<feature type="compositionally biased region" description="Basic and acidic residues" evidence="10">
    <location>
        <begin position="763"/>
        <end position="777"/>
    </location>
</feature>
<evidence type="ECO:0000256" key="10">
    <source>
        <dbReference type="SAM" id="MobiDB-lite"/>
    </source>
</evidence>
<dbReference type="Gene3D" id="1.10.510.10">
    <property type="entry name" value="Transferase(Phosphotransferase) domain 1"/>
    <property type="match status" value="1"/>
</dbReference>
<dbReference type="eggNOG" id="KOG0695">
    <property type="taxonomic scope" value="Eukaryota"/>
</dbReference>
<feature type="domain" description="Protein kinase" evidence="11">
    <location>
        <begin position="125"/>
        <end position="390"/>
    </location>
</feature>
<feature type="compositionally biased region" description="Acidic residues" evidence="10">
    <location>
        <begin position="497"/>
        <end position="513"/>
    </location>
</feature>
<dbReference type="Pfam" id="PF00069">
    <property type="entry name" value="Pkinase"/>
    <property type="match status" value="1"/>
</dbReference>
<evidence type="ECO:0000313" key="13">
    <source>
        <dbReference type="Proteomes" id="UP000007799"/>
    </source>
</evidence>
<feature type="compositionally biased region" description="Acidic residues" evidence="10">
    <location>
        <begin position="629"/>
        <end position="638"/>
    </location>
</feature>
<dbReference type="OMA" id="CCLNEIN"/>
<evidence type="ECO:0000256" key="4">
    <source>
        <dbReference type="ARBA" id="ARBA00022777"/>
    </source>
</evidence>
<proteinExistence type="predicted"/>
<feature type="region of interest" description="Disordered" evidence="10">
    <location>
        <begin position="401"/>
        <end position="421"/>
    </location>
</feature>
<evidence type="ECO:0000256" key="2">
    <source>
        <dbReference type="ARBA" id="ARBA00022679"/>
    </source>
</evidence>
<dbReference type="InterPro" id="IPR045270">
    <property type="entry name" value="STKc_AGC"/>
</dbReference>
<feature type="compositionally biased region" description="Low complexity" evidence="10">
    <location>
        <begin position="599"/>
        <end position="624"/>
    </location>
</feature>
<dbReference type="InterPro" id="IPR030616">
    <property type="entry name" value="Aur-like"/>
</dbReference>
<keyword evidence="4 12" id="KW-0418">Kinase</keyword>
<dbReference type="InParanoid" id="F2US81"/>
<feature type="binding site" evidence="7">
    <location>
        <begin position="253"/>
        <end position="254"/>
    </location>
    <ligand>
        <name>ATP</name>
        <dbReference type="ChEBI" id="CHEBI:30616"/>
    </ligand>
</feature>
<dbReference type="SUPFAM" id="SSF56112">
    <property type="entry name" value="Protein kinase-like (PK-like)"/>
    <property type="match status" value="1"/>
</dbReference>
<dbReference type="GO" id="GO:0005524">
    <property type="term" value="F:ATP binding"/>
    <property type="evidence" value="ECO:0007669"/>
    <property type="project" value="UniProtKB-UniRule"/>
</dbReference>
<organism evidence="13">
    <name type="scientific">Salpingoeca rosetta (strain ATCC 50818 / BSB-021)</name>
    <dbReference type="NCBI Taxonomy" id="946362"/>
    <lineage>
        <taxon>Eukaryota</taxon>
        <taxon>Choanoflagellata</taxon>
        <taxon>Craspedida</taxon>
        <taxon>Salpingoecidae</taxon>
        <taxon>Salpingoeca</taxon>
    </lineage>
</organism>
<dbReference type="GeneID" id="16068575"/>
<keyword evidence="3 7" id="KW-0547">Nucleotide-binding</keyword>
<dbReference type="FunFam" id="3.30.200.20:FF:000042">
    <property type="entry name" value="Aurora kinase A"/>
    <property type="match status" value="1"/>
</dbReference>
<keyword evidence="13" id="KW-1185">Reference proteome</keyword>
<evidence type="ECO:0000256" key="6">
    <source>
        <dbReference type="PIRSR" id="PIRSR630616-1"/>
    </source>
</evidence>
<feature type="compositionally biased region" description="Basic and acidic residues" evidence="10">
    <location>
        <begin position="582"/>
        <end position="598"/>
    </location>
</feature>
<feature type="compositionally biased region" description="Basic and acidic residues" evidence="10">
    <location>
        <begin position="674"/>
        <end position="684"/>
    </location>
</feature>
<evidence type="ECO:0000313" key="12">
    <source>
        <dbReference type="EMBL" id="EGD80486.1"/>
    </source>
</evidence>
<name>F2US81_SALR5</name>
<feature type="cross-link" description="Glycyl lysine isopeptide (Lys-Gly) (interchain with G-Cter in SUMO2)" evidence="8">
    <location>
        <position position="251"/>
    </location>
</feature>
<evidence type="ECO:0000256" key="9">
    <source>
        <dbReference type="PROSITE-ProRule" id="PRU10141"/>
    </source>
</evidence>
<dbReference type="InterPro" id="IPR011009">
    <property type="entry name" value="Kinase-like_dom_sf"/>
</dbReference>